<evidence type="ECO:0000313" key="2">
    <source>
        <dbReference type="EMBL" id="BAA30567.1"/>
    </source>
</evidence>
<dbReference type="Proteomes" id="UP000000752">
    <property type="component" value="Chromosome"/>
</dbReference>
<proteinExistence type="predicted"/>
<dbReference type="EnsemblBacteria" id="BAA30567">
    <property type="protein sequence ID" value="BAA30567"/>
    <property type="gene ID" value="BAA30567"/>
</dbReference>
<keyword evidence="1" id="KW-0812">Transmembrane</keyword>
<keyword evidence="3" id="KW-1185">Reference proteome</keyword>
<keyword evidence="1" id="KW-0472">Membrane</keyword>
<name>O59129_PYRHO</name>
<gene>
    <name evidence="2" type="ordered locus">PH1460</name>
</gene>
<organism evidence="2 3">
    <name type="scientific">Pyrococcus horikoshii (strain ATCC 700860 / DSM 12428 / JCM 9974 / NBRC 100139 / OT-3)</name>
    <dbReference type="NCBI Taxonomy" id="70601"/>
    <lineage>
        <taxon>Archaea</taxon>
        <taxon>Methanobacteriati</taxon>
        <taxon>Methanobacteriota</taxon>
        <taxon>Thermococci</taxon>
        <taxon>Thermococcales</taxon>
        <taxon>Thermococcaceae</taxon>
        <taxon>Pyrococcus</taxon>
    </lineage>
</organism>
<dbReference type="EMBL" id="BA000001">
    <property type="protein sequence ID" value="BAA30567.1"/>
    <property type="molecule type" value="Genomic_DNA"/>
</dbReference>
<evidence type="ECO:0000256" key="1">
    <source>
        <dbReference type="SAM" id="Phobius"/>
    </source>
</evidence>
<evidence type="ECO:0000313" key="3">
    <source>
        <dbReference type="Proteomes" id="UP000000752"/>
    </source>
</evidence>
<sequence>MAVSILPLTSTPWFSRYKTSSSLAFTMSASFIDSSSTFIISSSCPLHKSSLKFTSKAMREDPFIFLMTFITVSLLGFLARITDPKFTILASSTISQLISFRVMLK</sequence>
<accession>O59129</accession>
<keyword evidence="1" id="KW-1133">Transmembrane helix</keyword>
<feature type="transmembrane region" description="Helical" evidence="1">
    <location>
        <begin position="62"/>
        <end position="80"/>
    </location>
</feature>
<protein>
    <submittedName>
        <fullName evidence="2">Uncharacterized protein</fullName>
    </submittedName>
</protein>
<dbReference type="KEGG" id="pho:PH1460"/>
<dbReference type="AlphaFoldDB" id="O59129"/>
<reference evidence="2 3" key="1">
    <citation type="journal article" date="1998" name="DNA Res.">
        <title>Complete sequence and gene organization of the genome of a hyper-thermophilic archaebacterium, Pyrococcus horikoshii OT3.</title>
        <authorList>
            <person name="Kawarabayasi Y."/>
            <person name="Sawada M."/>
            <person name="Horikawa H."/>
            <person name="Haikawa Y."/>
            <person name="Hino Y."/>
            <person name="Yamamoto S."/>
            <person name="Sekine M."/>
            <person name="Baba S."/>
            <person name="Kosugi H."/>
            <person name="Hosoyama A."/>
            <person name="Nagai Y."/>
            <person name="Sakai M."/>
            <person name="Ogura K."/>
            <person name="Otuka R."/>
            <person name="Nakazawa H."/>
            <person name="Takamiya M."/>
            <person name="Ohfuku Y."/>
            <person name="Funahashi T."/>
            <person name="Tanaka T."/>
            <person name="Kudoh Y."/>
            <person name="Yamazaki J."/>
            <person name="Kushida N."/>
            <person name="Oguchi A."/>
            <person name="Aoki K."/>
            <person name="Nakamura Y."/>
            <person name="Robb T.F."/>
            <person name="Horikoshi K."/>
            <person name="Masuchi Y."/>
            <person name="Shizuya H."/>
            <person name="Kikuchi H."/>
        </authorList>
    </citation>
    <scope>NUCLEOTIDE SEQUENCE [LARGE SCALE GENOMIC DNA]</scope>
    <source>
        <strain evidence="3">ATCC 700860 / DSM 12428 / JCM 9974 / NBRC 100139 / OT-3</strain>
    </source>
</reference>
<dbReference type="PIR" id="G71020">
    <property type="entry name" value="G71020"/>
</dbReference>